<reference evidence="1" key="1">
    <citation type="submission" date="2022-04" db="EMBL/GenBank/DDBJ databases">
        <title>Genome of the entomopathogenic fungus Entomophthora muscae.</title>
        <authorList>
            <person name="Elya C."/>
            <person name="Lovett B.R."/>
            <person name="Lee E."/>
            <person name="Macias A.M."/>
            <person name="Hajek A.E."/>
            <person name="De Bivort B.L."/>
            <person name="Kasson M.T."/>
            <person name="De Fine Licht H.H."/>
            <person name="Stajich J.E."/>
        </authorList>
    </citation>
    <scope>NUCLEOTIDE SEQUENCE</scope>
    <source>
        <strain evidence="1">Berkeley</strain>
    </source>
</reference>
<organism evidence="1 2">
    <name type="scientific">Entomophthora muscae</name>
    <dbReference type="NCBI Taxonomy" id="34485"/>
    <lineage>
        <taxon>Eukaryota</taxon>
        <taxon>Fungi</taxon>
        <taxon>Fungi incertae sedis</taxon>
        <taxon>Zoopagomycota</taxon>
        <taxon>Entomophthoromycotina</taxon>
        <taxon>Entomophthoromycetes</taxon>
        <taxon>Entomophthorales</taxon>
        <taxon>Entomophthoraceae</taxon>
        <taxon>Entomophthora</taxon>
    </lineage>
</organism>
<name>A0ACC2RY40_9FUNG</name>
<evidence type="ECO:0000313" key="2">
    <source>
        <dbReference type="Proteomes" id="UP001165960"/>
    </source>
</evidence>
<sequence>MLKDPCLSLELLQQMKFSPLYHNSDDQRLLPALWSFFIGASSTREVLSFSLPSRYPKILAYSLSYFNASPFSTANQMFEDPCLLPEASSSREVLPSLPPTRCSKILACSLKLLQRVKFSLL</sequence>
<dbReference type="Proteomes" id="UP001165960">
    <property type="component" value="Unassembled WGS sequence"/>
</dbReference>
<accession>A0ACC2RY40</accession>
<keyword evidence="2" id="KW-1185">Reference proteome</keyword>
<protein>
    <submittedName>
        <fullName evidence="1">Uncharacterized protein</fullName>
    </submittedName>
</protein>
<gene>
    <name evidence="1" type="ORF">DSO57_1008618</name>
</gene>
<proteinExistence type="predicted"/>
<evidence type="ECO:0000313" key="1">
    <source>
        <dbReference type="EMBL" id="KAJ9055012.1"/>
    </source>
</evidence>
<dbReference type="EMBL" id="QTSX02006416">
    <property type="protein sequence ID" value="KAJ9055012.1"/>
    <property type="molecule type" value="Genomic_DNA"/>
</dbReference>
<comment type="caution">
    <text evidence="1">The sequence shown here is derived from an EMBL/GenBank/DDBJ whole genome shotgun (WGS) entry which is preliminary data.</text>
</comment>